<feature type="domain" description="Orn/DAP/Arg decarboxylase 2 N-terminal" evidence="3">
    <location>
        <begin position="64"/>
        <end position="311"/>
    </location>
</feature>
<dbReference type="InterPro" id="IPR022644">
    <property type="entry name" value="De-COase2_N"/>
</dbReference>
<dbReference type="PANTHER" id="PTHR43727">
    <property type="entry name" value="DIAMINOPIMELATE DECARBOXYLASE"/>
    <property type="match status" value="1"/>
</dbReference>
<dbReference type="CDD" id="cd06841">
    <property type="entry name" value="PLPDE_III_MccE_like"/>
    <property type="match status" value="1"/>
</dbReference>
<dbReference type="RefSeq" id="WP_157563883.1">
    <property type="nucleotide sequence ID" value="NZ_WQKZ01000002.1"/>
</dbReference>
<keyword evidence="5" id="KW-1185">Reference proteome</keyword>
<dbReference type="Proteomes" id="UP000441336">
    <property type="component" value="Unassembled WGS sequence"/>
</dbReference>
<dbReference type="EMBL" id="WQKZ01000002">
    <property type="protein sequence ID" value="MVN76215.1"/>
    <property type="molecule type" value="Genomic_DNA"/>
</dbReference>
<sequence length="450" mass="49374">MTKLPYERPTIRKLTAGPLSKFGPRAGARPVAELEGVPVPELLARFGSPLFVLSERQLRRSYQAVMRAFGTRYPQVQLAWSYKTNYLNAVCRVFHQEGAWAEVVSGLELEKALGNGVPGAQILFNGPGKTRADLARAAEVDAVIHLDNADELHRLLEVAAGRPHRPRVALRVNLDAGIFPQWDRFGFNLENGQAWQALQQVAAATEQLDLVGLHCHLGTYILQPAAYGVAATKLAALALRCQQELSLPVRYLDLGGGFPSQNTLKGSYLPGPDAVPDLDDYAAAIAEALLGAGFRVGELPLLVLEAGRALVDEAGYLLGTVLATKRLADGRRATVLDFGVNLLFTAYWYDHHISPVRTFSEQTEPTVLYGPLCMNIDVVRESIVLPLLAAGDQVVVHRVGAYNMSQWQQFITLRPHVVLLDLQGNPHIIREAETLEYLQQPERVPAHLQG</sequence>
<dbReference type="Pfam" id="PF02784">
    <property type="entry name" value="Orn_Arg_deC_N"/>
    <property type="match status" value="1"/>
</dbReference>
<dbReference type="PANTHER" id="PTHR43727:SF2">
    <property type="entry name" value="GROUP IV DECARBOXYLASE"/>
    <property type="match status" value="1"/>
</dbReference>
<dbReference type="SUPFAM" id="SSF50621">
    <property type="entry name" value="Alanine racemase C-terminal domain-like"/>
    <property type="match status" value="1"/>
</dbReference>
<dbReference type="InterPro" id="IPR029066">
    <property type="entry name" value="PLP-binding_barrel"/>
</dbReference>
<evidence type="ECO:0000313" key="5">
    <source>
        <dbReference type="Proteomes" id="UP000441336"/>
    </source>
</evidence>
<proteinExistence type="predicted"/>
<gene>
    <name evidence="4" type="ORF">GO988_07750</name>
</gene>
<dbReference type="Gene3D" id="2.40.37.10">
    <property type="entry name" value="Lyase, Ornithine Decarboxylase, Chain A, domain 1"/>
    <property type="match status" value="1"/>
</dbReference>
<evidence type="ECO:0000259" key="3">
    <source>
        <dbReference type="Pfam" id="PF02784"/>
    </source>
</evidence>
<evidence type="ECO:0000256" key="2">
    <source>
        <dbReference type="ARBA" id="ARBA00022898"/>
    </source>
</evidence>
<organism evidence="4 5">
    <name type="scientific">Hymenobacter ginkgonis</name>
    <dbReference type="NCBI Taxonomy" id="2682976"/>
    <lineage>
        <taxon>Bacteria</taxon>
        <taxon>Pseudomonadati</taxon>
        <taxon>Bacteroidota</taxon>
        <taxon>Cytophagia</taxon>
        <taxon>Cytophagales</taxon>
        <taxon>Hymenobacteraceae</taxon>
        <taxon>Hymenobacter</taxon>
    </lineage>
</organism>
<evidence type="ECO:0000313" key="4">
    <source>
        <dbReference type="EMBL" id="MVN76215.1"/>
    </source>
</evidence>
<dbReference type="SUPFAM" id="SSF51419">
    <property type="entry name" value="PLP-binding barrel"/>
    <property type="match status" value="1"/>
</dbReference>
<accession>A0A7K1TCV6</accession>
<evidence type="ECO:0000256" key="1">
    <source>
        <dbReference type="ARBA" id="ARBA00001933"/>
    </source>
</evidence>
<dbReference type="PROSITE" id="PS00879">
    <property type="entry name" value="ODR_DC_2_2"/>
    <property type="match status" value="1"/>
</dbReference>
<comment type="caution">
    <text evidence="4">The sequence shown here is derived from an EMBL/GenBank/DDBJ whole genome shotgun (WGS) entry which is preliminary data.</text>
</comment>
<dbReference type="Gene3D" id="3.20.20.10">
    <property type="entry name" value="Alanine racemase"/>
    <property type="match status" value="1"/>
</dbReference>
<dbReference type="GO" id="GO:0009089">
    <property type="term" value="P:lysine biosynthetic process via diaminopimelate"/>
    <property type="evidence" value="ECO:0007669"/>
    <property type="project" value="TreeGrafter"/>
</dbReference>
<protein>
    <submittedName>
        <fullName evidence="4">Diaminopimelate decarboxylase</fullName>
    </submittedName>
</protein>
<dbReference type="AlphaFoldDB" id="A0A7K1TCV6"/>
<comment type="cofactor">
    <cofactor evidence="1">
        <name>pyridoxal 5'-phosphate</name>
        <dbReference type="ChEBI" id="CHEBI:597326"/>
    </cofactor>
</comment>
<dbReference type="InterPro" id="IPR022657">
    <property type="entry name" value="De-COase2_CS"/>
</dbReference>
<name>A0A7K1TCV6_9BACT</name>
<dbReference type="GO" id="GO:0008836">
    <property type="term" value="F:diaminopimelate decarboxylase activity"/>
    <property type="evidence" value="ECO:0007669"/>
    <property type="project" value="TreeGrafter"/>
</dbReference>
<dbReference type="InterPro" id="IPR009006">
    <property type="entry name" value="Ala_racemase/Decarboxylase_C"/>
</dbReference>
<keyword evidence="2" id="KW-0663">Pyridoxal phosphate</keyword>
<reference evidence="4 5" key="1">
    <citation type="submission" date="2019-12" db="EMBL/GenBank/DDBJ databases">
        <title>Hymenobacter sp. HMF4947 Genome sequencing and assembly.</title>
        <authorList>
            <person name="Kang H."/>
            <person name="Cha I."/>
            <person name="Kim H."/>
            <person name="Joh K."/>
        </authorList>
    </citation>
    <scope>NUCLEOTIDE SEQUENCE [LARGE SCALE GENOMIC DNA]</scope>
    <source>
        <strain evidence="4 5">HMF4947</strain>
    </source>
</reference>